<comment type="similarity">
    <text evidence="1">Belongs to the ATP-dependent AMP-binding enzyme family.</text>
</comment>
<dbReference type="Proteomes" id="UP000295361">
    <property type="component" value="Unassembled WGS sequence"/>
</dbReference>
<dbReference type="PROSITE" id="PS00455">
    <property type="entry name" value="AMP_BINDING"/>
    <property type="match status" value="1"/>
</dbReference>
<keyword evidence="6" id="KW-1185">Reference proteome</keyword>
<proteinExistence type="inferred from homology"/>
<dbReference type="InterPro" id="IPR045851">
    <property type="entry name" value="AMP-bd_C_sf"/>
</dbReference>
<evidence type="ECO:0000256" key="1">
    <source>
        <dbReference type="ARBA" id="ARBA00006432"/>
    </source>
</evidence>
<dbReference type="InterPro" id="IPR025110">
    <property type="entry name" value="AMP-bd_C"/>
</dbReference>
<dbReference type="PANTHER" id="PTHR43201">
    <property type="entry name" value="ACYL-COA SYNTHETASE"/>
    <property type="match status" value="1"/>
</dbReference>
<dbReference type="EMBL" id="SNXS01000014">
    <property type="protein sequence ID" value="TDP61303.1"/>
    <property type="molecule type" value="Genomic_DNA"/>
</dbReference>
<dbReference type="InterPro" id="IPR042099">
    <property type="entry name" value="ANL_N_sf"/>
</dbReference>
<organism evidence="5 6">
    <name type="scientific">Roseateles toxinivorans</name>
    <dbReference type="NCBI Taxonomy" id="270368"/>
    <lineage>
        <taxon>Bacteria</taxon>
        <taxon>Pseudomonadati</taxon>
        <taxon>Pseudomonadota</taxon>
        <taxon>Betaproteobacteria</taxon>
        <taxon>Burkholderiales</taxon>
        <taxon>Sphaerotilaceae</taxon>
        <taxon>Roseateles</taxon>
    </lineage>
</organism>
<dbReference type="PANTHER" id="PTHR43201:SF5">
    <property type="entry name" value="MEDIUM-CHAIN ACYL-COA LIGASE ACSF2, MITOCHONDRIAL"/>
    <property type="match status" value="1"/>
</dbReference>
<dbReference type="InParanoid" id="A0A4R6QH40"/>
<evidence type="ECO:0000259" key="3">
    <source>
        <dbReference type="Pfam" id="PF00501"/>
    </source>
</evidence>
<evidence type="ECO:0000313" key="6">
    <source>
        <dbReference type="Proteomes" id="UP000295361"/>
    </source>
</evidence>
<dbReference type="Gene3D" id="3.30.300.30">
    <property type="match status" value="1"/>
</dbReference>
<dbReference type="GO" id="GO:0006631">
    <property type="term" value="P:fatty acid metabolic process"/>
    <property type="evidence" value="ECO:0007669"/>
    <property type="project" value="TreeGrafter"/>
</dbReference>
<dbReference type="InterPro" id="IPR020845">
    <property type="entry name" value="AMP-binding_CS"/>
</dbReference>
<evidence type="ECO:0000259" key="4">
    <source>
        <dbReference type="Pfam" id="PF13193"/>
    </source>
</evidence>
<feature type="domain" description="AMP-dependent synthetase/ligase" evidence="3">
    <location>
        <begin position="38"/>
        <end position="379"/>
    </location>
</feature>
<dbReference type="Pfam" id="PF00501">
    <property type="entry name" value="AMP-binding"/>
    <property type="match status" value="1"/>
</dbReference>
<dbReference type="GO" id="GO:0031956">
    <property type="term" value="F:medium-chain fatty acid-CoA ligase activity"/>
    <property type="evidence" value="ECO:0007669"/>
    <property type="project" value="TreeGrafter"/>
</dbReference>
<dbReference type="InterPro" id="IPR000873">
    <property type="entry name" value="AMP-dep_synth/lig_dom"/>
</dbReference>
<comment type="caution">
    <text evidence="5">The sequence shown here is derived from an EMBL/GenBank/DDBJ whole genome shotgun (WGS) entry which is preliminary data.</text>
</comment>
<accession>A0A4R6QH40</accession>
<dbReference type="AlphaFoldDB" id="A0A4R6QH40"/>
<evidence type="ECO:0000256" key="2">
    <source>
        <dbReference type="ARBA" id="ARBA00022598"/>
    </source>
</evidence>
<protein>
    <submittedName>
        <fullName evidence="5">Long-chain acyl-CoA synthetase</fullName>
    </submittedName>
</protein>
<evidence type="ECO:0000313" key="5">
    <source>
        <dbReference type="EMBL" id="TDP61303.1"/>
    </source>
</evidence>
<gene>
    <name evidence="5" type="ORF">DES47_11475</name>
</gene>
<dbReference type="Pfam" id="PF13193">
    <property type="entry name" value="AMP-binding_C"/>
    <property type="match status" value="1"/>
</dbReference>
<keyword evidence="2" id="KW-0436">Ligase</keyword>
<dbReference type="Gene3D" id="3.40.50.12780">
    <property type="entry name" value="N-terminal domain of ligase-like"/>
    <property type="match status" value="1"/>
</dbReference>
<sequence length="530" mass="58026">MTELNEQPISPPRVDFRPYAQELHALAQTWTQSSLFARLDPDGLAVIAPHGNRTFAQLHERANRLSNWFSARGLVPGDAVALLCRNRAEFLEVLLAALRCGLRLTPINSHITHEEARYIVQDCGARALMVEECLDAPSLAFEGLCRLVIDGAGPDNYADGLAASDARELQYPQAGTLMLYTSGTTGRPKGVFSGRPDVVEPQFAGTLVSYQSGDMAMCCGPAYHAAPLLSDIRWPLASGVPILMIEKWDSQQVLALMALHRVSHAHMVPTMFQRLLALEPTVRARFDLSALRFLVHGAAPCPIPVKRAMIDWVGPVLYEYYAATEGGNDLLVDSHQWLLKPGTVGQVNPSLGTCILDDSGQEVGPGVIGRIYFAAPAVGRFEYYRDPEKTAATYEGNRFTLGDMGYVDADGFLFLTGRAAECIISGGVNIYPVEVDQTLMRHPAVREICTVGAPDDEWGERVVSVVVPSPAYAPNPELGAELMAFAAQHLARFKCPRQIVFATALPLTATGKLLRNQVRQRFWQGRDKTI</sequence>
<name>A0A4R6QH40_9BURK</name>
<dbReference type="OrthoDB" id="9766486at2"/>
<dbReference type="SUPFAM" id="SSF56801">
    <property type="entry name" value="Acetyl-CoA synthetase-like"/>
    <property type="match status" value="1"/>
</dbReference>
<feature type="domain" description="AMP-binding enzyme C-terminal" evidence="4">
    <location>
        <begin position="434"/>
        <end position="512"/>
    </location>
</feature>
<dbReference type="RefSeq" id="WP_133703814.1">
    <property type="nucleotide sequence ID" value="NZ_SNXS01000014.1"/>
</dbReference>
<reference evidence="5 6" key="1">
    <citation type="submission" date="2019-03" db="EMBL/GenBank/DDBJ databases">
        <title>Genomic Encyclopedia of Type Strains, Phase IV (KMG-IV): sequencing the most valuable type-strain genomes for metagenomic binning, comparative biology and taxonomic classification.</title>
        <authorList>
            <person name="Goeker M."/>
        </authorList>
    </citation>
    <scope>NUCLEOTIDE SEQUENCE [LARGE SCALE GENOMIC DNA]</scope>
    <source>
        <strain evidence="5 6">DSM 16998</strain>
    </source>
</reference>